<evidence type="ECO:0000313" key="2">
    <source>
        <dbReference type="Proteomes" id="UP000479000"/>
    </source>
</evidence>
<reference evidence="1 2" key="1">
    <citation type="submission" date="2020-02" db="EMBL/GenBank/DDBJ databases">
        <authorList>
            <person name="Ferguson B K."/>
        </authorList>
    </citation>
    <scope>NUCLEOTIDE SEQUENCE [LARGE SCALE GENOMIC DNA]</scope>
</reference>
<accession>A0A6H5HQD6</accession>
<dbReference type="AlphaFoldDB" id="A0A6H5HQD6"/>
<dbReference type="Proteomes" id="UP000479000">
    <property type="component" value="Unassembled WGS sequence"/>
</dbReference>
<name>A0A6H5HQD6_9HEMI</name>
<evidence type="ECO:0000313" key="1">
    <source>
        <dbReference type="EMBL" id="CAB0020755.1"/>
    </source>
</evidence>
<protein>
    <submittedName>
        <fullName evidence="1">Uncharacterized protein</fullName>
    </submittedName>
</protein>
<proteinExistence type="predicted"/>
<organism evidence="1 2">
    <name type="scientific">Nesidiocoris tenuis</name>
    <dbReference type="NCBI Taxonomy" id="355587"/>
    <lineage>
        <taxon>Eukaryota</taxon>
        <taxon>Metazoa</taxon>
        <taxon>Ecdysozoa</taxon>
        <taxon>Arthropoda</taxon>
        <taxon>Hexapoda</taxon>
        <taxon>Insecta</taxon>
        <taxon>Pterygota</taxon>
        <taxon>Neoptera</taxon>
        <taxon>Paraneoptera</taxon>
        <taxon>Hemiptera</taxon>
        <taxon>Heteroptera</taxon>
        <taxon>Panheteroptera</taxon>
        <taxon>Cimicomorpha</taxon>
        <taxon>Miridae</taxon>
        <taxon>Dicyphina</taxon>
        <taxon>Nesidiocoris</taxon>
    </lineage>
</organism>
<gene>
    <name evidence="1" type="ORF">NTEN_LOCUS24304</name>
</gene>
<keyword evidence="2" id="KW-1185">Reference proteome</keyword>
<dbReference type="EMBL" id="CADCXU010035706">
    <property type="protein sequence ID" value="CAB0020755.1"/>
    <property type="molecule type" value="Genomic_DNA"/>
</dbReference>
<sequence length="117" mass="13438">MVVSTYRLLSEFRGLLHLLGTFTYTYIQKHSPSRRVSTYLLQPRCFTIEERSGDASTLTWRRPPVQMTGYTAPPADRELYSFAVLPSLFCTLLLQFDRAGKNGDFPITCYQVPVTHQ</sequence>